<sequence>MITNKEISDTANNYHRKIQSYFSDTSSKCICIDLACRMLKQSPVTQTSLLDVSGIKITAYKKQYNQIKQLLGLEIPVTFEELSVALGATSLKKDCEIIYEQINERMPNVSRSILVGAVFYCVCKASGMSEKAVSKSNIIDRVMANKKEFETLIKSIQEVAKESLAECQRATKRPRKKETNDGIEKEEKKAKKIKQVEIINIENTMKNGIHRMIEYRNSFKETIQFKNYLNWKEKILSA</sequence>
<evidence type="ECO:0000256" key="6">
    <source>
        <dbReference type="SAM" id="MobiDB-lite"/>
    </source>
</evidence>
<dbReference type="HOGENOM" id="CLU_1166405_0_0_1"/>
<accession>A0A075ATV6</accession>
<comment type="subcellular location">
    <subcellularLocation>
        <location evidence="1">Nucleus</location>
    </subcellularLocation>
</comment>
<dbReference type="PANTHER" id="PTHR13394">
    <property type="entry name" value="ORIGIN RECOGNITION COMPLEX SUBUNIT 6"/>
    <property type="match status" value="1"/>
</dbReference>
<reference evidence="8 9" key="1">
    <citation type="journal article" date="2013" name="Curr. Biol.">
        <title>Shared signatures of parasitism and phylogenomics unite Cryptomycota and microsporidia.</title>
        <authorList>
            <person name="James T.Y."/>
            <person name="Pelin A."/>
            <person name="Bonen L."/>
            <person name="Ahrendt S."/>
            <person name="Sain D."/>
            <person name="Corradi N."/>
            <person name="Stajich J.E."/>
        </authorList>
    </citation>
    <scope>NUCLEOTIDE SEQUENCE [LARGE SCALE GENOMIC DNA]</scope>
    <source>
        <strain evidence="8 9">CSF55</strain>
    </source>
</reference>
<dbReference type="AlphaFoldDB" id="A0A075ATV6"/>
<organism evidence="8 9">
    <name type="scientific">Rozella allomycis (strain CSF55)</name>
    <dbReference type="NCBI Taxonomy" id="988480"/>
    <lineage>
        <taxon>Eukaryota</taxon>
        <taxon>Fungi</taxon>
        <taxon>Fungi incertae sedis</taxon>
        <taxon>Cryptomycota</taxon>
        <taxon>Cryptomycota incertae sedis</taxon>
        <taxon>Rozella</taxon>
    </lineage>
</organism>
<protein>
    <recommendedName>
        <fullName evidence="7">ORC6 first cyclin-like domain-containing protein</fullName>
    </recommendedName>
</protein>
<evidence type="ECO:0000313" key="8">
    <source>
        <dbReference type="EMBL" id="EPZ33731.1"/>
    </source>
</evidence>
<evidence type="ECO:0000256" key="5">
    <source>
        <dbReference type="ARBA" id="ARBA00023242"/>
    </source>
</evidence>
<dbReference type="InterPro" id="IPR020529">
    <property type="entry name" value="ORC6_met/pln"/>
</dbReference>
<keyword evidence="5" id="KW-0539">Nucleus</keyword>
<dbReference type="Pfam" id="PF05460">
    <property type="entry name" value="ORC6"/>
    <property type="match status" value="1"/>
</dbReference>
<dbReference type="Gene3D" id="1.10.472.10">
    <property type="entry name" value="Cyclin-like"/>
    <property type="match status" value="1"/>
</dbReference>
<name>A0A075ATV6_ROZAC</name>
<keyword evidence="3" id="KW-0235">DNA replication</keyword>
<evidence type="ECO:0000259" key="7">
    <source>
        <dbReference type="Pfam" id="PF05460"/>
    </source>
</evidence>
<evidence type="ECO:0000256" key="4">
    <source>
        <dbReference type="ARBA" id="ARBA00023125"/>
    </source>
</evidence>
<dbReference type="GO" id="GO:0006270">
    <property type="term" value="P:DNA replication initiation"/>
    <property type="evidence" value="ECO:0007669"/>
    <property type="project" value="TreeGrafter"/>
</dbReference>
<keyword evidence="4" id="KW-0238">DNA-binding</keyword>
<feature type="domain" description="ORC6 first cyclin-like" evidence="7">
    <location>
        <begin position="23"/>
        <end position="73"/>
    </location>
</feature>
<proteinExistence type="inferred from homology"/>
<dbReference type="GO" id="GO:0005664">
    <property type="term" value="C:nuclear origin of replication recognition complex"/>
    <property type="evidence" value="ECO:0007669"/>
    <property type="project" value="InterPro"/>
</dbReference>
<feature type="region of interest" description="Disordered" evidence="6">
    <location>
        <begin position="168"/>
        <end position="188"/>
    </location>
</feature>
<dbReference type="GO" id="GO:0003677">
    <property type="term" value="F:DNA binding"/>
    <property type="evidence" value="ECO:0007669"/>
    <property type="project" value="UniProtKB-KW"/>
</dbReference>
<dbReference type="InterPro" id="IPR008721">
    <property type="entry name" value="ORC6_cyclin_first"/>
</dbReference>
<evidence type="ECO:0000256" key="2">
    <source>
        <dbReference type="ARBA" id="ARBA00010840"/>
    </source>
</evidence>
<dbReference type="EMBL" id="KE561045">
    <property type="protein sequence ID" value="EPZ33731.1"/>
    <property type="molecule type" value="Genomic_DNA"/>
</dbReference>
<dbReference type="PANTHER" id="PTHR13394:SF0">
    <property type="entry name" value="ORIGIN RECOGNITION COMPLEX SUBUNIT 6"/>
    <property type="match status" value="1"/>
</dbReference>
<evidence type="ECO:0000256" key="1">
    <source>
        <dbReference type="ARBA" id="ARBA00004123"/>
    </source>
</evidence>
<gene>
    <name evidence="8" type="ORF">O9G_002369</name>
</gene>
<keyword evidence="9" id="KW-1185">Reference proteome</keyword>
<evidence type="ECO:0000256" key="3">
    <source>
        <dbReference type="ARBA" id="ARBA00022705"/>
    </source>
</evidence>
<feature type="compositionally biased region" description="Basic and acidic residues" evidence="6">
    <location>
        <begin position="177"/>
        <end position="188"/>
    </location>
</feature>
<dbReference type="Proteomes" id="UP000030755">
    <property type="component" value="Unassembled WGS sequence"/>
</dbReference>
<dbReference type="OrthoDB" id="5565328at2759"/>
<evidence type="ECO:0000313" key="9">
    <source>
        <dbReference type="Proteomes" id="UP000030755"/>
    </source>
</evidence>
<comment type="similarity">
    <text evidence="2">Belongs to the ORC6 family.</text>
</comment>